<protein>
    <recommendedName>
        <fullName evidence="3">Restriction endonuclease</fullName>
    </recommendedName>
</protein>
<evidence type="ECO:0000313" key="2">
    <source>
        <dbReference type="Proteomes" id="UP001154922"/>
    </source>
</evidence>
<evidence type="ECO:0000313" key="1">
    <source>
        <dbReference type="EMBL" id="MCD7037068.1"/>
    </source>
</evidence>
<comment type="caution">
    <text evidence="1">The sequence shown here is derived from an EMBL/GenBank/DDBJ whole genome shotgun (WGS) entry which is preliminary data.</text>
</comment>
<accession>A0ABS8QN89</accession>
<dbReference type="EMBL" id="JAJOZI010000007">
    <property type="protein sequence ID" value="MCD7037068.1"/>
    <property type="molecule type" value="Genomic_DNA"/>
</dbReference>
<reference evidence="1 2" key="2">
    <citation type="journal article" date="2023" name="Plant Pathol.">
        <title>Dismantling and reorganizing Pseudomonas marginalis sensu#lato.</title>
        <authorList>
            <person name="Sawada H."/>
            <person name="Fujikawa T."/>
            <person name="Satou M."/>
        </authorList>
    </citation>
    <scope>NUCLEOTIDE SEQUENCE [LARGE SCALE GENOMIC DNA]</scope>
    <source>
        <strain evidence="1 2">MAFF 311096</strain>
    </source>
</reference>
<gene>
    <name evidence="1" type="ORF">LRQ20_01675</name>
</gene>
<organism evidence="1 2">
    <name type="scientific">Pseudomonas petroselini</name>
    <dbReference type="NCBI Taxonomy" id="2899822"/>
    <lineage>
        <taxon>Bacteria</taxon>
        <taxon>Pseudomonadati</taxon>
        <taxon>Pseudomonadota</taxon>
        <taxon>Gammaproteobacteria</taxon>
        <taxon>Pseudomonadales</taxon>
        <taxon>Pseudomonadaceae</taxon>
        <taxon>Pseudomonas</taxon>
    </lineage>
</organism>
<proteinExistence type="predicted"/>
<keyword evidence="2" id="KW-1185">Reference proteome</keyword>
<dbReference type="Proteomes" id="UP001154922">
    <property type="component" value="Unassembled WGS sequence"/>
</dbReference>
<sequence length="343" mass="39254">MDISAFSSPAQTFEQLIVELLAATGSQVLKDIEVPGELGHDRVVDYVIRRPDCTYDILEIKHYRLKSRPRIDMLERAFVSVNSTVDVTSATVGILVLSCPNEIISDQLKRRFPRIRVWGLRDIFTQARAIPDLFQRLATCLELDIAQANSFVDGEYVLPDVEEREVEEGARIAEVFTDINPGREDAYRFEDACIKALRFLFEFDLAGWHPQSSTTDELHRRDLVCRILAKSEIWSLLLNDIKSRYVVFEFKNYREPFGQAEVITTERYLYPMALRNVAIIISQNGHNESARKVMDGAMREHGKLIISIKVAELRSLLIGKDKGEDPNGFLFQRVDEFLIGLAR</sequence>
<reference evidence="1 2" key="1">
    <citation type="journal article" date="2022" name="Int. J. Syst. Evol. Microbiol.">
        <title>Pseudomonas petroselini sp. nov., a pathogen causing bacterial rot of parsley in Japan.</title>
        <authorList>
            <person name="Sawada H."/>
            <person name="Fujikawa T."/>
            <person name="Osada S."/>
            <person name="Satou M."/>
        </authorList>
    </citation>
    <scope>NUCLEOTIDE SEQUENCE [LARGE SCALE GENOMIC DNA]</scope>
    <source>
        <strain evidence="1 2">MAFF 311096</strain>
    </source>
</reference>
<evidence type="ECO:0008006" key="3">
    <source>
        <dbReference type="Google" id="ProtNLM"/>
    </source>
</evidence>
<name>A0ABS8QN89_9PSED</name>
<dbReference type="RefSeq" id="WP_231807532.1">
    <property type="nucleotide sequence ID" value="NZ_JAJOZG010000029.1"/>
</dbReference>